<organism evidence="4 5">
    <name type="scientific">Conyzicola nivalis</name>
    <dbReference type="NCBI Taxonomy" id="1477021"/>
    <lineage>
        <taxon>Bacteria</taxon>
        <taxon>Bacillati</taxon>
        <taxon>Actinomycetota</taxon>
        <taxon>Actinomycetes</taxon>
        <taxon>Micrococcales</taxon>
        <taxon>Microbacteriaceae</taxon>
        <taxon>Conyzicola</taxon>
    </lineage>
</organism>
<keyword evidence="4" id="KW-0645">Protease</keyword>
<accession>A0ABV2QSN1</accession>
<feature type="domain" description="DUF6458" evidence="3">
    <location>
        <begin position="3"/>
        <end position="67"/>
    </location>
</feature>
<dbReference type="Proteomes" id="UP001549257">
    <property type="component" value="Unassembled WGS sequence"/>
</dbReference>
<dbReference type="Pfam" id="PF20059">
    <property type="entry name" value="DUF6458"/>
    <property type="match status" value="1"/>
</dbReference>
<evidence type="ECO:0000256" key="1">
    <source>
        <dbReference type="SAM" id="MobiDB-lite"/>
    </source>
</evidence>
<evidence type="ECO:0000313" key="5">
    <source>
        <dbReference type="Proteomes" id="UP001549257"/>
    </source>
</evidence>
<feature type="region of interest" description="Disordered" evidence="1">
    <location>
        <begin position="65"/>
        <end position="87"/>
    </location>
</feature>
<feature type="transmembrane region" description="Helical" evidence="2">
    <location>
        <begin position="31"/>
        <end position="54"/>
    </location>
</feature>
<protein>
    <submittedName>
        <fullName evidence="4">Membrane-bound ClpP family serine protease</fullName>
    </submittedName>
</protein>
<evidence type="ECO:0000313" key="4">
    <source>
        <dbReference type="EMBL" id="MET4584091.1"/>
    </source>
</evidence>
<keyword evidence="2" id="KW-0812">Transmembrane</keyword>
<evidence type="ECO:0000259" key="3">
    <source>
        <dbReference type="Pfam" id="PF20059"/>
    </source>
</evidence>
<sequence length="87" mass="9217">MPMSIGSGIALFVIGAILAFAVNVQLDWIELSTIGYLLMGAGVIIFIIGIVLAVRKRESVTTVRSNVDPASGESVQQRSTKSPNDLV</sequence>
<proteinExistence type="predicted"/>
<reference evidence="4 5" key="1">
    <citation type="submission" date="2024-06" db="EMBL/GenBank/DDBJ databases">
        <title>Sorghum-associated microbial communities from plants grown in Nebraska, USA.</title>
        <authorList>
            <person name="Schachtman D."/>
        </authorList>
    </citation>
    <scope>NUCLEOTIDE SEQUENCE [LARGE SCALE GENOMIC DNA]</scope>
    <source>
        <strain evidence="4 5">2857</strain>
    </source>
</reference>
<dbReference type="InterPro" id="IPR045597">
    <property type="entry name" value="DUF6458"/>
</dbReference>
<dbReference type="EMBL" id="JBEPSJ010000006">
    <property type="protein sequence ID" value="MET4584091.1"/>
    <property type="molecule type" value="Genomic_DNA"/>
</dbReference>
<feature type="compositionally biased region" description="Polar residues" evidence="1">
    <location>
        <begin position="73"/>
        <end position="87"/>
    </location>
</feature>
<comment type="caution">
    <text evidence="4">The sequence shown here is derived from an EMBL/GenBank/DDBJ whole genome shotgun (WGS) entry which is preliminary data.</text>
</comment>
<dbReference type="GO" id="GO:0008233">
    <property type="term" value="F:peptidase activity"/>
    <property type="evidence" value="ECO:0007669"/>
    <property type="project" value="UniProtKB-KW"/>
</dbReference>
<keyword evidence="2" id="KW-1133">Transmembrane helix</keyword>
<keyword evidence="2" id="KW-0472">Membrane</keyword>
<keyword evidence="4" id="KW-0378">Hydrolase</keyword>
<evidence type="ECO:0000256" key="2">
    <source>
        <dbReference type="SAM" id="Phobius"/>
    </source>
</evidence>
<gene>
    <name evidence="4" type="ORF">ABIE21_003629</name>
</gene>
<keyword evidence="5" id="KW-1185">Reference proteome</keyword>
<dbReference type="GO" id="GO:0006508">
    <property type="term" value="P:proteolysis"/>
    <property type="evidence" value="ECO:0007669"/>
    <property type="project" value="UniProtKB-KW"/>
</dbReference>
<name>A0ABV2QSN1_9MICO</name>